<feature type="transmembrane region" description="Helical" evidence="7">
    <location>
        <begin position="130"/>
        <end position="146"/>
    </location>
</feature>
<comment type="similarity">
    <text evidence="7">Belongs to the binding-protein-dependent transport system permease family.</text>
</comment>
<keyword evidence="6 7" id="KW-0472">Membrane</keyword>
<proteinExistence type="inferred from homology"/>
<evidence type="ECO:0000313" key="10">
    <source>
        <dbReference type="Proteomes" id="UP000247476"/>
    </source>
</evidence>
<sequence length="315" mass="35901">MPQPTLSAERHSVRKPVRRKGLFPLYAMTVPFFLVAVLFHYVPLWGWSIAFLDYSPGIDLAEAKFVGLKYFERLFSGTSEFGLVLRNTLVLSFLHLLLSPVPVLLAIMITNLRSRLYGKIVQTVTSFPNFTSWIIVYSIFFSFFSIDDGMVNKLLYGKLHWIDEPSNLLADPSWTWWFMTLATLWKTAGWTAIIYISAIAGIDQEQYQAAEVDGANRFQQALHITIPGIMPTFTILLLINIGNMLNIGFEQYYVFHNALIHEKIEVIDTYTYRMGLVQNDFSYSTAAGIFKSLISVILLFSANFITKLTTGRSIM</sequence>
<keyword evidence="10" id="KW-1185">Reference proteome</keyword>
<keyword evidence="4 7" id="KW-0812">Transmembrane</keyword>
<name>A0A2V5K5S5_9BACL</name>
<evidence type="ECO:0000256" key="1">
    <source>
        <dbReference type="ARBA" id="ARBA00004651"/>
    </source>
</evidence>
<evidence type="ECO:0000256" key="5">
    <source>
        <dbReference type="ARBA" id="ARBA00022989"/>
    </source>
</evidence>
<dbReference type="GO" id="GO:0005886">
    <property type="term" value="C:plasma membrane"/>
    <property type="evidence" value="ECO:0007669"/>
    <property type="project" value="UniProtKB-SubCell"/>
</dbReference>
<dbReference type="PANTHER" id="PTHR43227">
    <property type="entry name" value="BLL4140 PROTEIN"/>
    <property type="match status" value="1"/>
</dbReference>
<dbReference type="CDD" id="cd06261">
    <property type="entry name" value="TM_PBP2"/>
    <property type="match status" value="1"/>
</dbReference>
<dbReference type="OrthoDB" id="2637002at2"/>
<dbReference type="PANTHER" id="PTHR43227:SF11">
    <property type="entry name" value="BLL4140 PROTEIN"/>
    <property type="match status" value="1"/>
</dbReference>
<protein>
    <submittedName>
        <fullName evidence="9">ABC transporter permease</fullName>
    </submittedName>
</protein>
<dbReference type="InterPro" id="IPR000515">
    <property type="entry name" value="MetI-like"/>
</dbReference>
<dbReference type="AlphaFoldDB" id="A0A2V5K5S5"/>
<feature type="transmembrane region" description="Helical" evidence="7">
    <location>
        <begin position="221"/>
        <end position="241"/>
    </location>
</feature>
<dbReference type="Gene3D" id="1.10.3720.10">
    <property type="entry name" value="MetI-like"/>
    <property type="match status" value="1"/>
</dbReference>
<evidence type="ECO:0000256" key="6">
    <source>
        <dbReference type="ARBA" id="ARBA00023136"/>
    </source>
</evidence>
<evidence type="ECO:0000256" key="7">
    <source>
        <dbReference type="RuleBase" id="RU363032"/>
    </source>
</evidence>
<dbReference type="InterPro" id="IPR050809">
    <property type="entry name" value="UgpAE/MalFG_permease"/>
</dbReference>
<evidence type="ECO:0000313" key="9">
    <source>
        <dbReference type="EMBL" id="PYI53083.1"/>
    </source>
</evidence>
<evidence type="ECO:0000259" key="8">
    <source>
        <dbReference type="PROSITE" id="PS50928"/>
    </source>
</evidence>
<evidence type="ECO:0000256" key="2">
    <source>
        <dbReference type="ARBA" id="ARBA00022448"/>
    </source>
</evidence>
<feature type="transmembrane region" description="Helical" evidence="7">
    <location>
        <begin position="89"/>
        <end position="109"/>
    </location>
</feature>
<keyword evidence="5 7" id="KW-1133">Transmembrane helix</keyword>
<organism evidence="9 10">
    <name type="scientific">Paenibacillus flagellatus</name>
    <dbReference type="NCBI Taxonomy" id="2211139"/>
    <lineage>
        <taxon>Bacteria</taxon>
        <taxon>Bacillati</taxon>
        <taxon>Bacillota</taxon>
        <taxon>Bacilli</taxon>
        <taxon>Bacillales</taxon>
        <taxon>Paenibacillaceae</taxon>
        <taxon>Paenibacillus</taxon>
    </lineage>
</organism>
<feature type="domain" description="ABC transmembrane type-1" evidence="8">
    <location>
        <begin position="85"/>
        <end position="302"/>
    </location>
</feature>
<feature type="transmembrane region" description="Helical" evidence="7">
    <location>
        <begin position="21"/>
        <end position="42"/>
    </location>
</feature>
<dbReference type="Pfam" id="PF00528">
    <property type="entry name" value="BPD_transp_1"/>
    <property type="match status" value="1"/>
</dbReference>
<dbReference type="Proteomes" id="UP000247476">
    <property type="component" value="Unassembled WGS sequence"/>
</dbReference>
<comment type="subcellular location">
    <subcellularLocation>
        <location evidence="1 7">Cell membrane</location>
        <topology evidence="1 7">Multi-pass membrane protein</topology>
    </subcellularLocation>
</comment>
<feature type="transmembrane region" description="Helical" evidence="7">
    <location>
        <begin position="281"/>
        <end position="305"/>
    </location>
</feature>
<keyword evidence="3" id="KW-1003">Cell membrane</keyword>
<dbReference type="EMBL" id="QJVJ01000008">
    <property type="protein sequence ID" value="PYI53083.1"/>
    <property type="molecule type" value="Genomic_DNA"/>
</dbReference>
<dbReference type="RefSeq" id="WP_110841631.1">
    <property type="nucleotide sequence ID" value="NZ_QJVJ01000008.1"/>
</dbReference>
<dbReference type="InterPro" id="IPR035906">
    <property type="entry name" value="MetI-like_sf"/>
</dbReference>
<keyword evidence="2 7" id="KW-0813">Transport</keyword>
<evidence type="ECO:0000256" key="3">
    <source>
        <dbReference type="ARBA" id="ARBA00022475"/>
    </source>
</evidence>
<dbReference type="SUPFAM" id="SSF161098">
    <property type="entry name" value="MetI-like"/>
    <property type="match status" value="1"/>
</dbReference>
<gene>
    <name evidence="9" type="ORF">DLM86_19005</name>
</gene>
<dbReference type="PROSITE" id="PS50928">
    <property type="entry name" value="ABC_TM1"/>
    <property type="match status" value="1"/>
</dbReference>
<evidence type="ECO:0000256" key="4">
    <source>
        <dbReference type="ARBA" id="ARBA00022692"/>
    </source>
</evidence>
<feature type="transmembrane region" description="Helical" evidence="7">
    <location>
        <begin position="174"/>
        <end position="200"/>
    </location>
</feature>
<accession>A0A2V5K5S5</accession>
<reference evidence="9 10" key="1">
    <citation type="submission" date="2018-05" db="EMBL/GenBank/DDBJ databases">
        <title>Paenibacillus flagellatus sp. nov., isolated from selenium mineral soil.</title>
        <authorList>
            <person name="Dai X."/>
        </authorList>
    </citation>
    <scope>NUCLEOTIDE SEQUENCE [LARGE SCALE GENOMIC DNA]</scope>
    <source>
        <strain evidence="9 10">DXL2</strain>
    </source>
</reference>
<comment type="caution">
    <text evidence="9">The sequence shown here is derived from an EMBL/GenBank/DDBJ whole genome shotgun (WGS) entry which is preliminary data.</text>
</comment>
<dbReference type="GO" id="GO:0055085">
    <property type="term" value="P:transmembrane transport"/>
    <property type="evidence" value="ECO:0007669"/>
    <property type="project" value="InterPro"/>
</dbReference>